<dbReference type="EC" id="7.6.2.9" evidence="5"/>
<dbReference type="GO" id="GO:0031460">
    <property type="term" value="P:glycine betaine transport"/>
    <property type="evidence" value="ECO:0007669"/>
    <property type="project" value="InterPro"/>
</dbReference>
<gene>
    <name evidence="7" type="ORF">SAMN05216193_104339</name>
</gene>
<dbReference type="PANTHER" id="PTHR43869:SF1">
    <property type="entry name" value="GLYCINE BETAINE_PROLINE BETAINE TRANSPORT SYSTEM ATP-BINDING PROTEIN PROV"/>
    <property type="match status" value="1"/>
</dbReference>
<feature type="domain" description="ABC transporter" evidence="6">
    <location>
        <begin position="31"/>
        <end position="272"/>
    </location>
</feature>
<sequence>MMSTAPAATAIECRNVWKIFGSRANEALAAIKSKGLGKEEVLDQYGCVVGVADANFSVREGEIFCIMGLSGSGKSTLVRHINRLIEPTAGEILIDGTDINRLNARALRKVRAEKIGMVFQHTALLPHRTVRDNVAFSLELRGVDKATRDRIAREKLALVSLTGWEDRFPTELSGGMQQRVGLARAMAADPRVLLMDEPFSALDPLIRRQLQDQFLQLAAVMKKTTLFITHDLDEAIRIGNRIAIMKDGRVVQIGTPEEIITCPADDYVARFVEGISRLHLVSASSVMQPVERYRAAHGELPADCPIAAPDSDLGELIRLAVSGDRPIVIAANGRTLGVVTTRDLLRGIQGNDCSEPDISQASVDSAAAKVAAASSER</sequence>
<dbReference type="InterPro" id="IPR003439">
    <property type="entry name" value="ABC_transporter-like_ATP-bd"/>
</dbReference>
<protein>
    <recommendedName>
        <fullName evidence="5">Quaternary amine transport ATP-binding protein</fullName>
        <ecNumber evidence="5">7.6.2.9</ecNumber>
    </recommendedName>
</protein>
<name>A0A1H0DL89_9PSED</name>
<evidence type="ECO:0000259" key="6">
    <source>
        <dbReference type="PROSITE" id="PS50893"/>
    </source>
</evidence>
<proteinExistence type="inferred from homology"/>
<dbReference type="SMART" id="SM00382">
    <property type="entry name" value="AAA"/>
    <property type="match status" value="1"/>
</dbReference>
<keyword evidence="5" id="KW-0997">Cell inner membrane</keyword>
<evidence type="ECO:0000256" key="4">
    <source>
        <dbReference type="ARBA" id="ARBA00022840"/>
    </source>
</evidence>
<dbReference type="GO" id="GO:0016887">
    <property type="term" value="F:ATP hydrolysis activity"/>
    <property type="evidence" value="ECO:0007669"/>
    <property type="project" value="UniProtKB-UniRule"/>
</dbReference>
<dbReference type="InterPro" id="IPR003593">
    <property type="entry name" value="AAA+_ATPase"/>
</dbReference>
<dbReference type="FunFam" id="3.40.50.300:FF:000201">
    <property type="entry name" value="Glycine betaine/L-proline ABC transporter ATP-binding protein"/>
    <property type="match status" value="1"/>
</dbReference>
<dbReference type="NCBIfam" id="TIGR01186">
    <property type="entry name" value="proV"/>
    <property type="match status" value="1"/>
</dbReference>
<evidence type="ECO:0000256" key="2">
    <source>
        <dbReference type="ARBA" id="ARBA00022448"/>
    </source>
</evidence>
<comment type="catalytic activity">
    <reaction evidence="5">
        <text>a quaternary ammonium(out) + ATP + H2O = a quaternary ammonium(in) + ADP + phosphate + H(+)</text>
        <dbReference type="Rhea" id="RHEA:11036"/>
        <dbReference type="ChEBI" id="CHEBI:15377"/>
        <dbReference type="ChEBI" id="CHEBI:15378"/>
        <dbReference type="ChEBI" id="CHEBI:30616"/>
        <dbReference type="ChEBI" id="CHEBI:35267"/>
        <dbReference type="ChEBI" id="CHEBI:43474"/>
        <dbReference type="ChEBI" id="CHEBI:456216"/>
    </reaction>
</comment>
<dbReference type="GO" id="GO:0006865">
    <property type="term" value="P:amino acid transport"/>
    <property type="evidence" value="ECO:0007669"/>
    <property type="project" value="UniProtKB-UniRule"/>
</dbReference>
<dbReference type="InterPro" id="IPR027417">
    <property type="entry name" value="P-loop_NTPase"/>
</dbReference>
<dbReference type="InterPro" id="IPR051921">
    <property type="entry name" value="ABC_osmolyte_uptake_ATP-bind"/>
</dbReference>
<dbReference type="STRING" id="198616.SAMN05216193_104339"/>
<evidence type="ECO:0000313" key="7">
    <source>
        <dbReference type="EMBL" id="SDN70930.1"/>
    </source>
</evidence>
<comment type="similarity">
    <text evidence="1 5">Belongs to the ABC transporter superfamily.</text>
</comment>
<dbReference type="GO" id="GO:0015418">
    <property type="term" value="F:ABC-type quaternary ammonium compound transporting activity"/>
    <property type="evidence" value="ECO:0007669"/>
    <property type="project" value="UniProtKB-EC"/>
</dbReference>
<reference evidence="8" key="1">
    <citation type="submission" date="2016-10" db="EMBL/GenBank/DDBJ databases">
        <authorList>
            <person name="Varghese N."/>
            <person name="Submissions S."/>
        </authorList>
    </citation>
    <scope>NUCLEOTIDE SEQUENCE [LARGE SCALE GENOMIC DNA]</scope>
    <source>
        <strain evidence="8">JCM 21621</strain>
    </source>
</reference>
<dbReference type="Gene3D" id="3.40.50.300">
    <property type="entry name" value="P-loop containing nucleotide triphosphate hydrolases"/>
    <property type="match status" value="1"/>
</dbReference>
<evidence type="ECO:0000256" key="3">
    <source>
        <dbReference type="ARBA" id="ARBA00022741"/>
    </source>
</evidence>
<evidence type="ECO:0000313" key="8">
    <source>
        <dbReference type="Proteomes" id="UP000242957"/>
    </source>
</evidence>
<dbReference type="InterPro" id="IPR017871">
    <property type="entry name" value="ABC_transporter-like_CS"/>
</dbReference>
<dbReference type="PANTHER" id="PTHR43869">
    <property type="entry name" value="GLYCINE BETAINE/PROLINE BETAINE TRANSPORT SYSTEM ATP-BINDING PROTEIN PROV"/>
    <property type="match status" value="1"/>
</dbReference>
<dbReference type="GO" id="GO:0006970">
    <property type="term" value="P:response to osmotic stress"/>
    <property type="evidence" value="ECO:0007669"/>
    <property type="project" value="UniProtKB-ARBA"/>
</dbReference>
<keyword evidence="3 5" id="KW-0547">Nucleotide-binding</keyword>
<dbReference type="InterPro" id="IPR005892">
    <property type="entry name" value="Gly-betaine_transp_ATP-bd"/>
</dbReference>
<evidence type="ECO:0000256" key="1">
    <source>
        <dbReference type="ARBA" id="ARBA00005417"/>
    </source>
</evidence>
<dbReference type="GO" id="GO:0005886">
    <property type="term" value="C:plasma membrane"/>
    <property type="evidence" value="ECO:0007669"/>
    <property type="project" value="UniProtKB-SubCell"/>
</dbReference>
<dbReference type="AlphaFoldDB" id="A0A1H0DL89"/>
<dbReference type="CDD" id="cd03294">
    <property type="entry name" value="ABC_Pro_Gly_Betaine"/>
    <property type="match status" value="1"/>
</dbReference>
<comment type="subcellular location">
    <subcellularLocation>
        <location evidence="5">Cell inner membrane</location>
        <topology evidence="5">Peripheral membrane protein</topology>
    </subcellularLocation>
</comment>
<keyword evidence="4 5" id="KW-0067">ATP-binding</keyword>
<dbReference type="SUPFAM" id="SSF52540">
    <property type="entry name" value="P-loop containing nucleoside triphosphate hydrolases"/>
    <property type="match status" value="1"/>
</dbReference>
<dbReference type="EMBL" id="FNIJ01000004">
    <property type="protein sequence ID" value="SDN70930.1"/>
    <property type="molecule type" value="Genomic_DNA"/>
</dbReference>
<comment type="subunit">
    <text evidence="5">The complex is probably composed of two ATP-binding proteins, two transmembrane proteins and a solute-binding protein.</text>
</comment>
<keyword evidence="8" id="KW-1185">Reference proteome</keyword>
<keyword evidence="5" id="KW-1003">Cell membrane</keyword>
<dbReference type="PROSITE" id="PS00211">
    <property type="entry name" value="ABC_TRANSPORTER_1"/>
    <property type="match status" value="1"/>
</dbReference>
<dbReference type="PROSITE" id="PS50893">
    <property type="entry name" value="ABC_TRANSPORTER_2"/>
    <property type="match status" value="1"/>
</dbReference>
<dbReference type="GO" id="GO:0005524">
    <property type="term" value="F:ATP binding"/>
    <property type="evidence" value="ECO:0007669"/>
    <property type="project" value="UniProtKB-UniRule"/>
</dbReference>
<dbReference type="Proteomes" id="UP000242957">
    <property type="component" value="Unassembled WGS sequence"/>
</dbReference>
<dbReference type="Pfam" id="PF00005">
    <property type="entry name" value="ABC_tran"/>
    <property type="match status" value="1"/>
</dbReference>
<evidence type="ECO:0000256" key="5">
    <source>
        <dbReference type="RuleBase" id="RU369116"/>
    </source>
</evidence>
<accession>A0A1H0DL89</accession>
<keyword evidence="2 5" id="KW-0813">Transport</keyword>
<organism evidence="7 8">
    <name type="scientific">Pseudomonas jinjuensis</name>
    <dbReference type="NCBI Taxonomy" id="198616"/>
    <lineage>
        <taxon>Bacteria</taxon>
        <taxon>Pseudomonadati</taxon>
        <taxon>Pseudomonadota</taxon>
        <taxon>Gammaproteobacteria</taxon>
        <taxon>Pseudomonadales</taxon>
        <taxon>Pseudomonadaceae</taxon>
        <taxon>Pseudomonas</taxon>
    </lineage>
</organism>
<keyword evidence="5" id="KW-0472">Membrane</keyword>